<dbReference type="EMBL" id="RPFW01000006">
    <property type="protein sequence ID" value="TVZ01595.1"/>
    <property type="molecule type" value="Genomic_DNA"/>
</dbReference>
<dbReference type="RefSeq" id="WP_145858322.1">
    <property type="nucleotide sequence ID" value="NZ_RPFW01000006.1"/>
</dbReference>
<organism evidence="2 3">
    <name type="scientific">Trebonia kvetii</name>
    <dbReference type="NCBI Taxonomy" id="2480626"/>
    <lineage>
        <taxon>Bacteria</taxon>
        <taxon>Bacillati</taxon>
        <taxon>Actinomycetota</taxon>
        <taxon>Actinomycetes</taxon>
        <taxon>Streptosporangiales</taxon>
        <taxon>Treboniaceae</taxon>
        <taxon>Trebonia</taxon>
    </lineage>
</organism>
<evidence type="ECO:0000256" key="1">
    <source>
        <dbReference type="SAM" id="MobiDB-lite"/>
    </source>
</evidence>
<protein>
    <recommendedName>
        <fullName evidence="4">Cobalamin biosynthesis protein CbiX</fullName>
    </recommendedName>
</protein>
<feature type="compositionally biased region" description="Basic and acidic residues" evidence="1">
    <location>
        <begin position="1"/>
        <end position="10"/>
    </location>
</feature>
<evidence type="ECO:0000313" key="3">
    <source>
        <dbReference type="Proteomes" id="UP000460272"/>
    </source>
</evidence>
<evidence type="ECO:0000313" key="2">
    <source>
        <dbReference type="EMBL" id="TVZ01595.1"/>
    </source>
</evidence>
<dbReference type="AlphaFoldDB" id="A0A6P2BU21"/>
<dbReference type="OrthoDB" id="4323079at2"/>
<accession>A0A6P2BU21</accession>
<dbReference type="Proteomes" id="UP000460272">
    <property type="component" value="Unassembled WGS sequence"/>
</dbReference>
<comment type="caution">
    <text evidence="2">The sequence shown here is derived from an EMBL/GenBank/DDBJ whole genome shotgun (WGS) entry which is preliminary data.</text>
</comment>
<feature type="region of interest" description="Disordered" evidence="1">
    <location>
        <begin position="1"/>
        <end position="24"/>
    </location>
</feature>
<keyword evidence="3" id="KW-1185">Reference proteome</keyword>
<proteinExistence type="predicted"/>
<dbReference type="Gene3D" id="3.40.50.1400">
    <property type="match status" value="1"/>
</dbReference>
<gene>
    <name evidence="2" type="ORF">EAS64_29355</name>
</gene>
<name>A0A6P2BU21_9ACTN</name>
<reference evidence="2 3" key="1">
    <citation type="submission" date="2018-11" db="EMBL/GenBank/DDBJ databases">
        <title>Trebonia kvetii gen.nov., sp.nov., a novel acidophilic actinobacterium, and proposal of the new actinobacterial family Treboniaceae fam. nov.</title>
        <authorList>
            <person name="Rapoport D."/>
            <person name="Sagova-Mareckova M."/>
            <person name="Sedlacek I."/>
            <person name="Provaznik J."/>
            <person name="Kralova S."/>
            <person name="Pavlinic D."/>
            <person name="Benes V."/>
            <person name="Kopecky J."/>
        </authorList>
    </citation>
    <scope>NUCLEOTIDE SEQUENCE [LARGE SCALE GENOMIC DNA]</scope>
    <source>
        <strain evidence="2 3">15Tr583</strain>
    </source>
</reference>
<sequence length="287" mass="29367">MRPPRRTEGGRHRRPVPASLPQSAPALILAVPGRDADLSGGPAGELTSILRVDNPAVDVRAARIDGGGYDDPSDLRAVLADAAERRTDSSAPCAVVIPLIATVNPPVIRRLREAVAASGTNAIVSGFINSNALIAEALHIRLAEAGLARQDRVRLFSIMTSADGVLIATVGGPDAAAAANVTSVLLAARLALPVITASMDSAPSVHEGALRLKEMGVSRLAIAPCFIGPEATRSDLDSLAIGAECAAPIGAHGNIAKLAALTYGQAISQLDLPVPGDGGKEVRGQHE</sequence>
<evidence type="ECO:0008006" key="4">
    <source>
        <dbReference type="Google" id="ProtNLM"/>
    </source>
</evidence>